<dbReference type="EMBL" id="MTYH01000098">
    <property type="protein sequence ID" value="PNP38936.1"/>
    <property type="molecule type" value="Genomic_DNA"/>
</dbReference>
<dbReference type="PROSITE" id="PS50181">
    <property type="entry name" value="FBOX"/>
    <property type="match status" value="1"/>
</dbReference>
<feature type="region of interest" description="Disordered" evidence="1">
    <location>
        <begin position="1"/>
        <end position="27"/>
    </location>
</feature>
<dbReference type="InterPro" id="IPR036047">
    <property type="entry name" value="F-box-like_dom_sf"/>
</dbReference>
<proteinExistence type="predicted"/>
<organism evidence="3 4">
    <name type="scientific">Trichoderma gamsii</name>
    <dbReference type="NCBI Taxonomy" id="398673"/>
    <lineage>
        <taxon>Eukaryota</taxon>
        <taxon>Fungi</taxon>
        <taxon>Dikarya</taxon>
        <taxon>Ascomycota</taxon>
        <taxon>Pezizomycotina</taxon>
        <taxon>Sordariomycetes</taxon>
        <taxon>Hypocreomycetidae</taxon>
        <taxon>Hypocreales</taxon>
        <taxon>Hypocreaceae</taxon>
        <taxon>Trichoderma</taxon>
    </lineage>
</organism>
<dbReference type="SUPFAM" id="SSF52047">
    <property type="entry name" value="RNI-like"/>
    <property type="match status" value="1"/>
</dbReference>
<sequence>MGSGSSKSLHHQDKQDSDDDNPLSEAALAKRAEDIRRHRFPIELPVDEAIPFEFTAFISPDSPPLLPTLPPELIENLVSLLDNRSIKSLRLTCSHFGAIKLRISRVFLSANPLNIRVLRSIADHDVYRQGIIELIYDDARLYHSRTDQGDNALLRDASRIDFDSRMTTLEWFQGERDVNLYELENRESTNKPNHPKDLRLYRQVHAELSLEESWTYYQELLRQQDDVIARGADVEAFRYALQQFPALQTVTVTPAAHGWLFTPLYETPMIRAFPYGFNYPIPRGWPVTRLTETSERLAPWEDSKMRWRGYCLLTKVLSQERQHHHVSELRIDSHLLQSGLSCRLFEQSSQEYLDFITCLQHPNLKKLHLSLYVELHWTAFRRNLLRNALAKTSQLEQFSLETGMDHSSYDPDDDDNHEWPPVLQTILPVDCWTRLQHFRLWNFPVSSTALITTLSQLPALQSLELGFLFLQSGTQHELLENMRDTLRWHERLTHPKIRYAVPIPFDYVQGRAIWLDEEVEKFLYHGGENPFENIAYNQVCYNMGVIKDAYDPEYERPYLHPAKNLELLRGGA</sequence>
<dbReference type="OrthoDB" id="5422579at2759"/>
<dbReference type="SUPFAM" id="SSF81383">
    <property type="entry name" value="F-box domain"/>
    <property type="match status" value="1"/>
</dbReference>
<comment type="caution">
    <text evidence="3">The sequence shown here is derived from an EMBL/GenBank/DDBJ whole genome shotgun (WGS) entry which is preliminary data.</text>
</comment>
<evidence type="ECO:0000313" key="4">
    <source>
        <dbReference type="Proteomes" id="UP000236546"/>
    </source>
</evidence>
<feature type="domain" description="F-box" evidence="2">
    <location>
        <begin position="63"/>
        <end position="110"/>
    </location>
</feature>
<evidence type="ECO:0000259" key="2">
    <source>
        <dbReference type="PROSITE" id="PS50181"/>
    </source>
</evidence>
<evidence type="ECO:0000313" key="3">
    <source>
        <dbReference type="EMBL" id="PNP38936.1"/>
    </source>
</evidence>
<dbReference type="AlphaFoldDB" id="A0A2K0T082"/>
<accession>A0A2K0T082</accession>
<gene>
    <name evidence="3" type="ORF">TGAMA5MH_09160</name>
</gene>
<protein>
    <recommendedName>
        <fullName evidence="2">F-box domain-containing protein</fullName>
    </recommendedName>
</protein>
<dbReference type="InterPro" id="IPR001810">
    <property type="entry name" value="F-box_dom"/>
</dbReference>
<name>A0A2K0T082_9HYPO</name>
<evidence type="ECO:0000256" key="1">
    <source>
        <dbReference type="SAM" id="MobiDB-lite"/>
    </source>
</evidence>
<reference evidence="3 4" key="1">
    <citation type="submission" date="2017-02" db="EMBL/GenBank/DDBJ databases">
        <title>Genomes of Trichoderma spp. with biocontrol activity.</title>
        <authorList>
            <person name="Gardiner D."/>
            <person name="Kazan K."/>
            <person name="Vos C."/>
            <person name="Harvey P."/>
        </authorList>
    </citation>
    <scope>NUCLEOTIDE SEQUENCE [LARGE SCALE GENOMIC DNA]</scope>
    <source>
        <strain evidence="3 4">A5MH</strain>
    </source>
</reference>
<dbReference type="Proteomes" id="UP000236546">
    <property type="component" value="Unassembled WGS sequence"/>
</dbReference>